<dbReference type="PANTHER" id="PTHR45527">
    <property type="entry name" value="NONRIBOSOMAL PEPTIDE SYNTHETASE"/>
    <property type="match status" value="1"/>
</dbReference>
<accession>A0ABP7P9P5</accession>
<name>A0ABP7P9P5_9ACTN</name>
<dbReference type="Proteomes" id="UP001418444">
    <property type="component" value="Unassembled WGS sequence"/>
</dbReference>
<comment type="caution">
    <text evidence="2">The sequence shown here is derived from an EMBL/GenBank/DDBJ whole genome shotgun (WGS) entry which is preliminary data.</text>
</comment>
<gene>
    <name evidence="2" type="ORF">GCM10022231_22100</name>
</gene>
<dbReference type="InterPro" id="IPR001242">
    <property type="entry name" value="Condensation_dom"/>
</dbReference>
<evidence type="ECO:0000259" key="1">
    <source>
        <dbReference type="Pfam" id="PF00668"/>
    </source>
</evidence>
<feature type="domain" description="Condensation" evidence="1">
    <location>
        <begin position="67"/>
        <end position="377"/>
    </location>
</feature>
<sequence>MEFIQILDSRIRPGGLVEWVPAVPGGLGAWHRDPRGTSHNHEHHLRVAHDYRVRTQREGGREAWLGVAVEFDEQISVPAVRGAILAWINRHEVLRTHVTLTGDRTDRYTTDPGTVHLRMSRIGWYNDPTLLIEQVAGSFDRATAPTHWPAYRFATVARAHSFTLLFAADHSLVDGYSLLNAQAELRELYRAAVERRPPELPPTGSYIDFSSVEREAADAADQRHTAVAVWTEFLAGGQLPAFDLLPAPDEDAPARDHAPAQPSHTTVLLDAEATRALNRRCTDLGGSLIGGILAAAALVYRRDSGADRFATLMPRHTRNHVEFHGALGWFVGLAPVTVDVSDDPDFPTALERVMVSLDRAREGAALPLLRLAQILDFDPEPKFVVSFMDTRAVPGADTADAGAARALRSHAYADDEVYVWINRTPNGLRMHSRFPADRPDRHASTIIQRFLDDLGMLLARIAGEE</sequence>
<evidence type="ECO:0000313" key="3">
    <source>
        <dbReference type="Proteomes" id="UP001418444"/>
    </source>
</evidence>
<evidence type="ECO:0000313" key="2">
    <source>
        <dbReference type="EMBL" id="GAA3961582.1"/>
    </source>
</evidence>
<reference evidence="3" key="1">
    <citation type="journal article" date="2019" name="Int. J. Syst. Evol. Microbiol.">
        <title>The Global Catalogue of Microorganisms (GCM) 10K type strain sequencing project: providing services to taxonomists for standard genome sequencing and annotation.</title>
        <authorList>
            <consortium name="The Broad Institute Genomics Platform"/>
            <consortium name="The Broad Institute Genome Sequencing Center for Infectious Disease"/>
            <person name="Wu L."/>
            <person name="Ma J."/>
        </authorList>
    </citation>
    <scope>NUCLEOTIDE SEQUENCE [LARGE SCALE GENOMIC DNA]</scope>
    <source>
        <strain evidence="3">JCM 16923</strain>
    </source>
</reference>
<proteinExistence type="predicted"/>
<dbReference type="SUPFAM" id="SSF52777">
    <property type="entry name" value="CoA-dependent acyltransferases"/>
    <property type="match status" value="2"/>
</dbReference>
<protein>
    <submittedName>
        <fullName evidence="2">Condensation domain-containing protein</fullName>
    </submittedName>
</protein>
<dbReference type="Gene3D" id="3.30.559.30">
    <property type="entry name" value="Nonribosomal peptide synthetase, condensation domain"/>
    <property type="match status" value="1"/>
</dbReference>
<dbReference type="PANTHER" id="PTHR45527:SF1">
    <property type="entry name" value="FATTY ACID SYNTHASE"/>
    <property type="match status" value="1"/>
</dbReference>
<organism evidence="2 3">
    <name type="scientific">Gordonia caeni</name>
    <dbReference type="NCBI Taxonomy" id="1007097"/>
    <lineage>
        <taxon>Bacteria</taxon>
        <taxon>Bacillati</taxon>
        <taxon>Actinomycetota</taxon>
        <taxon>Actinomycetes</taxon>
        <taxon>Mycobacteriales</taxon>
        <taxon>Gordoniaceae</taxon>
        <taxon>Gordonia</taxon>
    </lineage>
</organism>
<dbReference type="RefSeq" id="WP_344783647.1">
    <property type="nucleotide sequence ID" value="NZ_BAAAZW010000006.1"/>
</dbReference>
<keyword evidence="3" id="KW-1185">Reference proteome</keyword>
<dbReference type="InterPro" id="IPR023213">
    <property type="entry name" value="CAT-like_dom_sf"/>
</dbReference>
<dbReference type="Gene3D" id="3.30.559.10">
    <property type="entry name" value="Chloramphenicol acetyltransferase-like domain"/>
    <property type="match status" value="1"/>
</dbReference>
<dbReference type="EMBL" id="BAAAZW010000006">
    <property type="protein sequence ID" value="GAA3961582.1"/>
    <property type="molecule type" value="Genomic_DNA"/>
</dbReference>
<dbReference type="Pfam" id="PF00668">
    <property type="entry name" value="Condensation"/>
    <property type="match status" value="1"/>
</dbReference>